<dbReference type="InterPro" id="IPR003661">
    <property type="entry name" value="HisK_dim/P_dom"/>
</dbReference>
<evidence type="ECO:0000256" key="14">
    <source>
        <dbReference type="SAM" id="Phobius"/>
    </source>
</evidence>
<evidence type="ECO:0000256" key="6">
    <source>
        <dbReference type="ARBA" id="ARBA00022679"/>
    </source>
</evidence>
<dbReference type="EC" id="2.7.13.3" evidence="3"/>
<dbReference type="CDD" id="cd00082">
    <property type="entry name" value="HisKA"/>
    <property type="match status" value="1"/>
</dbReference>
<keyword evidence="8" id="KW-0547">Nucleotide-binding</keyword>
<feature type="domain" description="Histidine kinase" evidence="15">
    <location>
        <begin position="211"/>
        <end position="417"/>
    </location>
</feature>
<evidence type="ECO:0000313" key="17">
    <source>
        <dbReference type="Proteomes" id="UP000288024"/>
    </source>
</evidence>
<evidence type="ECO:0000256" key="4">
    <source>
        <dbReference type="ARBA" id="ARBA00022475"/>
    </source>
</evidence>
<feature type="transmembrane region" description="Helical" evidence="14">
    <location>
        <begin position="98"/>
        <end position="121"/>
    </location>
</feature>
<comment type="subcellular location">
    <subcellularLocation>
        <location evidence="2">Cell membrane</location>
        <topology evidence="2">Multi-pass membrane protein</topology>
    </subcellularLocation>
</comment>
<evidence type="ECO:0000256" key="11">
    <source>
        <dbReference type="ARBA" id="ARBA00022989"/>
    </source>
</evidence>
<evidence type="ECO:0000313" key="16">
    <source>
        <dbReference type="EMBL" id="RVT58784.1"/>
    </source>
</evidence>
<accession>A0A3S2TS13</accession>
<comment type="caution">
    <text evidence="16">The sequence shown here is derived from an EMBL/GenBank/DDBJ whole genome shotgun (WGS) entry which is preliminary data.</text>
</comment>
<evidence type="ECO:0000256" key="12">
    <source>
        <dbReference type="ARBA" id="ARBA00023012"/>
    </source>
</evidence>
<dbReference type="Pfam" id="PF02518">
    <property type="entry name" value="HATPase_c"/>
    <property type="match status" value="1"/>
</dbReference>
<evidence type="ECO:0000256" key="7">
    <source>
        <dbReference type="ARBA" id="ARBA00022692"/>
    </source>
</evidence>
<dbReference type="RefSeq" id="WP_127740343.1">
    <property type="nucleotide sequence ID" value="NZ_RZTZ01000011.1"/>
</dbReference>
<keyword evidence="5" id="KW-0597">Phosphoprotein</keyword>
<dbReference type="InterPro" id="IPR036890">
    <property type="entry name" value="HATPase_C_sf"/>
</dbReference>
<dbReference type="Proteomes" id="UP000288024">
    <property type="component" value="Unassembled WGS sequence"/>
</dbReference>
<dbReference type="InterPro" id="IPR005467">
    <property type="entry name" value="His_kinase_dom"/>
</dbReference>
<feature type="transmembrane region" description="Helical" evidence="14">
    <location>
        <begin position="7"/>
        <end position="25"/>
    </location>
</feature>
<dbReference type="InterPro" id="IPR011620">
    <property type="entry name" value="Sig_transdc_His_kinase_LytS_TM"/>
</dbReference>
<feature type="transmembrane region" description="Helical" evidence="14">
    <location>
        <begin position="37"/>
        <end position="55"/>
    </location>
</feature>
<dbReference type="Gene3D" id="1.10.287.130">
    <property type="match status" value="1"/>
</dbReference>
<dbReference type="InterPro" id="IPR004358">
    <property type="entry name" value="Sig_transdc_His_kin-like_C"/>
</dbReference>
<dbReference type="Gene3D" id="3.30.565.10">
    <property type="entry name" value="Histidine kinase-like ATPase, C-terminal domain"/>
    <property type="match status" value="1"/>
</dbReference>
<dbReference type="GO" id="GO:0071555">
    <property type="term" value="P:cell wall organization"/>
    <property type="evidence" value="ECO:0007669"/>
    <property type="project" value="InterPro"/>
</dbReference>
<dbReference type="AlphaFoldDB" id="A0A3S2TS13"/>
<dbReference type="GO" id="GO:0005524">
    <property type="term" value="F:ATP binding"/>
    <property type="evidence" value="ECO:0007669"/>
    <property type="project" value="UniProtKB-KW"/>
</dbReference>
<evidence type="ECO:0000256" key="1">
    <source>
        <dbReference type="ARBA" id="ARBA00000085"/>
    </source>
</evidence>
<feature type="transmembrane region" description="Helical" evidence="14">
    <location>
        <begin position="133"/>
        <end position="154"/>
    </location>
</feature>
<sequence length="417" mass="47564">MSIIKDFLLQMTLMVLPIFIYFTIITERVKHDRNKTILMTVFWGISILLCMSFPLNFGHDSRLDIRIIPLLFGALYGGFGPGVFLAALIILYRLNFGGISIGFYNTVLVLAVTLPVILFYQKLFMHSRKYKRVLIAVFLSFYYCFVGLSLLGIIKGFSFDAIKVQVIHLIFVVGVTWFFVMLYETIREIQQLRLDIQNAEKLRVISELTSVFAHEIRNPMQVTRGFLQLLDDPDISESKKQYIKISIEELDRANDIINEFLSFGKPTVDNSTKINVGKQLEQVVNILENFALNYDVKIKKDIHDSCWIFANPQKLNQSLINILKNAVESMPNGGNVWVACMSTEDGFIKVMIKDEGIGMTRKQLDSLGSPFYSLKEKGTGLGMMVSYQIIHSFKGKIKVNSNQNIGTEFTILFPQLP</sequence>
<dbReference type="InterPro" id="IPR036097">
    <property type="entry name" value="HisK_dim/P_sf"/>
</dbReference>
<protein>
    <recommendedName>
        <fullName evidence="3">histidine kinase</fullName>
        <ecNumber evidence="3">2.7.13.3</ecNumber>
    </recommendedName>
</protein>
<evidence type="ECO:0000256" key="3">
    <source>
        <dbReference type="ARBA" id="ARBA00012438"/>
    </source>
</evidence>
<keyword evidence="9 16" id="KW-0418">Kinase</keyword>
<feature type="transmembrane region" description="Helical" evidence="14">
    <location>
        <begin position="67"/>
        <end position="92"/>
    </location>
</feature>
<keyword evidence="6" id="KW-0808">Transferase</keyword>
<keyword evidence="4" id="KW-1003">Cell membrane</keyword>
<evidence type="ECO:0000259" key="15">
    <source>
        <dbReference type="PROSITE" id="PS50109"/>
    </source>
</evidence>
<comment type="catalytic activity">
    <reaction evidence="1">
        <text>ATP + protein L-histidine = ADP + protein N-phospho-L-histidine.</text>
        <dbReference type="EC" id="2.7.13.3"/>
    </reaction>
</comment>
<keyword evidence="10" id="KW-0067">ATP-binding</keyword>
<evidence type="ECO:0000256" key="10">
    <source>
        <dbReference type="ARBA" id="ARBA00022840"/>
    </source>
</evidence>
<evidence type="ECO:0000256" key="8">
    <source>
        <dbReference type="ARBA" id="ARBA00022741"/>
    </source>
</evidence>
<evidence type="ECO:0000256" key="5">
    <source>
        <dbReference type="ARBA" id="ARBA00022553"/>
    </source>
</evidence>
<organism evidence="16 17">
    <name type="scientific">Niallia taxi</name>
    <dbReference type="NCBI Taxonomy" id="2499688"/>
    <lineage>
        <taxon>Bacteria</taxon>
        <taxon>Bacillati</taxon>
        <taxon>Bacillota</taxon>
        <taxon>Bacilli</taxon>
        <taxon>Bacillales</taxon>
        <taxon>Bacillaceae</taxon>
        <taxon>Niallia</taxon>
    </lineage>
</organism>
<dbReference type="SUPFAM" id="SSF47384">
    <property type="entry name" value="Homodimeric domain of signal transducing histidine kinase"/>
    <property type="match status" value="1"/>
</dbReference>
<evidence type="ECO:0000256" key="13">
    <source>
        <dbReference type="ARBA" id="ARBA00023136"/>
    </source>
</evidence>
<dbReference type="PRINTS" id="PR00344">
    <property type="entry name" value="BCTRLSENSOR"/>
</dbReference>
<dbReference type="PANTHER" id="PTHR43065">
    <property type="entry name" value="SENSOR HISTIDINE KINASE"/>
    <property type="match status" value="1"/>
</dbReference>
<keyword evidence="7 14" id="KW-0812">Transmembrane</keyword>
<reference evidence="16 17" key="1">
    <citation type="submission" date="2019-01" db="EMBL/GenBank/DDBJ databases">
        <title>Bacillus sp. M5HDSG1-1, whole genome shotgun sequence.</title>
        <authorList>
            <person name="Tuo L."/>
        </authorList>
    </citation>
    <scope>NUCLEOTIDE SEQUENCE [LARGE SCALE GENOMIC DNA]</scope>
    <source>
        <strain evidence="16 17">M5HDSG1-1</strain>
    </source>
</reference>
<dbReference type="EMBL" id="RZTZ01000011">
    <property type="protein sequence ID" value="RVT58784.1"/>
    <property type="molecule type" value="Genomic_DNA"/>
</dbReference>
<dbReference type="Pfam" id="PF00512">
    <property type="entry name" value="HisKA"/>
    <property type="match status" value="1"/>
</dbReference>
<keyword evidence="12" id="KW-0902">Two-component regulatory system</keyword>
<dbReference type="SMART" id="SM00388">
    <property type="entry name" value="HisKA"/>
    <property type="match status" value="1"/>
</dbReference>
<evidence type="ECO:0000256" key="9">
    <source>
        <dbReference type="ARBA" id="ARBA00022777"/>
    </source>
</evidence>
<proteinExistence type="predicted"/>
<dbReference type="PANTHER" id="PTHR43065:SF46">
    <property type="entry name" value="C4-DICARBOXYLATE TRANSPORT SENSOR PROTEIN DCTB"/>
    <property type="match status" value="1"/>
</dbReference>
<feature type="transmembrane region" description="Helical" evidence="14">
    <location>
        <begin position="166"/>
        <end position="183"/>
    </location>
</feature>
<dbReference type="SUPFAM" id="SSF55874">
    <property type="entry name" value="ATPase domain of HSP90 chaperone/DNA topoisomerase II/histidine kinase"/>
    <property type="match status" value="1"/>
</dbReference>
<dbReference type="InterPro" id="IPR003594">
    <property type="entry name" value="HATPase_dom"/>
</dbReference>
<name>A0A3S2TS13_9BACI</name>
<keyword evidence="11 14" id="KW-1133">Transmembrane helix</keyword>
<evidence type="ECO:0000256" key="2">
    <source>
        <dbReference type="ARBA" id="ARBA00004651"/>
    </source>
</evidence>
<dbReference type="Pfam" id="PF07694">
    <property type="entry name" value="5TM-5TMR_LYT"/>
    <property type="match status" value="1"/>
</dbReference>
<gene>
    <name evidence="16" type="ORF">EM808_20680</name>
</gene>
<dbReference type="SMART" id="SM00387">
    <property type="entry name" value="HATPase_c"/>
    <property type="match status" value="1"/>
</dbReference>
<dbReference type="GO" id="GO:0005886">
    <property type="term" value="C:plasma membrane"/>
    <property type="evidence" value="ECO:0007669"/>
    <property type="project" value="UniProtKB-SubCell"/>
</dbReference>
<keyword evidence="17" id="KW-1185">Reference proteome</keyword>
<keyword evidence="13 14" id="KW-0472">Membrane</keyword>
<dbReference type="PROSITE" id="PS50109">
    <property type="entry name" value="HIS_KIN"/>
    <property type="match status" value="1"/>
</dbReference>
<dbReference type="GO" id="GO:0000155">
    <property type="term" value="F:phosphorelay sensor kinase activity"/>
    <property type="evidence" value="ECO:0007669"/>
    <property type="project" value="InterPro"/>
</dbReference>